<feature type="transmembrane region" description="Helical" evidence="8">
    <location>
        <begin position="125"/>
        <end position="149"/>
    </location>
</feature>
<feature type="region of interest" description="Disordered" evidence="7">
    <location>
        <begin position="1"/>
        <end position="20"/>
    </location>
</feature>
<evidence type="ECO:0000256" key="1">
    <source>
        <dbReference type="ARBA" id="ARBA00004651"/>
    </source>
</evidence>
<comment type="subcellular location">
    <subcellularLocation>
        <location evidence="1">Cell membrane</location>
        <topology evidence="1">Multi-pass membrane protein</topology>
    </subcellularLocation>
</comment>
<evidence type="ECO:0000256" key="4">
    <source>
        <dbReference type="ARBA" id="ARBA00022692"/>
    </source>
</evidence>
<feature type="transmembrane region" description="Helical" evidence="8">
    <location>
        <begin position="50"/>
        <end position="68"/>
    </location>
</feature>
<dbReference type="GO" id="GO:0016413">
    <property type="term" value="F:O-acetyltransferase activity"/>
    <property type="evidence" value="ECO:0007669"/>
    <property type="project" value="TreeGrafter"/>
</dbReference>
<dbReference type="PANTHER" id="PTHR40074:SF2">
    <property type="entry name" value="O-ACETYLTRANSFERASE WECH"/>
    <property type="match status" value="1"/>
</dbReference>
<keyword evidence="6 8" id="KW-0472">Membrane</keyword>
<feature type="transmembrane region" description="Helical" evidence="8">
    <location>
        <begin position="229"/>
        <end position="248"/>
    </location>
</feature>
<evidence type="ECO:0000256" key="2">
    <source>
        <dbReference type="ARBA" id="ARBA00007400"/>
    </source>
</evidence>
<dbReference type="Proteomes" id="UP000070558">
    <property type="component" value="Unassembled WGS sequence"/>
</dbReference>
<dbReference type="InterPro" id="IPR002656">
    <property type="entry name" value="Acyl_transf_3_dom"/>
</dbReference>
<dbReference type="RefSeq" id="WP_060786568.1">
    <property type="nucleotide sequence ID" value="NZ_KQ956810.1"/>
</dbReference>
<sequence length="426" mass="48006">MVVEQKQPVQEVASSAQAQAETQSQEALQSSKNLQNGAQNGAQKDLQVEVLRIIAMLMIVACHMIIHLNIRAHSFNMELLPAPGLRSALKFLVVQYGQVGVSIFFIISGYFLCRKTFRYRRVFAAWAQMFLYCIIVLAVTFIADCFGLLPENLSNLLHGKELAYTLLWNVTPFTYRSYWFMSAYLIMLMFMPFINILISHMTQRDHAMLLVLLASISLIPLYFGKNYTWNDIIYAIFGYLAGAFIAQYGIGIKKLTTKRLCACVAISTVLMLAFDYIASSGNKFVRVLTWNQQVHGGIGILPMIIAMCIFILVHRINMLRIKGLARTVILRVSKATFGVYLLHEHMFIFVALWTFVAWMLPTTSSSALIVLLYAITLICTYAALSVVAVVIDLVIKPLSNRIALTLEHVANCVCSVYKMDSQSKME</sequence>
<evidence type="ECO:0000256" key="6">
    <source>
        <dbReference type="ARBA" id="ARBA00023136"/>
    </source>
</evidence>
<dbReference type="OrthoDB" id="9816377at2"/>
<dbReference type="AlphaFoldDB" id="A0A133NRK9"/>
<dbReference type="EMBL" id="LRQA01000022">
    <property type="protein sequence ID" value="KXA18929.1"/>
    <property type="molecule type" value="Genomic_DNA"/>
</dbReference>
<feature type="transmembrane region" description="Helical" evidence="8">
    <location>
        <begin position="260"/>
        <end position="278"/>
    </location>
</feature>
<keyword evidence="10" id="KW-0012">Acyltransferase</keyword>
<dbReference type="GO" id="GO:0009246">
    <property type="term" value="P:enterobacterial common antigen biosynthetic process"/>
    <property type="evidence" value="ECO:0007669"/>
    <property type="project" value="TreeGrafter"/>
</dbReference>
<feature type="transmembrane region" description="Helical" evidence="8">
    <location>
        <begin position="207"/>
        <end position="223"/>
    </location>
</feature>
<feature type="transmembrane region" description="Helical" evidence="8">
    <location>
        <begin position="298"/>
        <end position="316"/>
    </location>
</feature>
<comment type="similarity">
    <text evidence="2">Belongs to the acyltransferase 3 family.</text>
</comment>
<dbReference type="PANTHER" id="PTHR40074">
    <property type="entry name" value="O-ACETYLTRANSFERASE WECH"/>
    <property type="match status" value="1"/>
</dbReference>
<dbReference type="PATRIC" id="fig|2702.99.peg.268"/>
<keyword evidence="3" id="KW-1003">Cell membrane</keyword>
<proteinExistence type="inferred from homology"/>
<keyword evidence="4 8" id="KW-0812">Transmembrane</keyword>
<dbReference type="GO" id="GO:0005886">
    <property type="term" value="C:plasma membrane"/>
    <property type="evidence" value="ECO:0007669"/>
    <property type="project" value="UniProtKB-SubCell"/>
</dbReference>
<keyword evidence="10" id="KW-0808">Transferase</keyword>
<name>A0A133NRK9_GARVA</name>
<reference evidence="10 11" key="1">
    <citation type="submission" date="2016-01" db="EMBL/GenBank/DDBJ databases">
        <authorList>
            <person name="Oliw E.H."/>
        </authorList>
    </citation>
    <scope>NUCLEOTIDE SEQUENCE [LARGE SCALE GENOMIC DNA]</scope>
    <source>
        <strain evidence="10 11">GED7760B</strain>
    </source>
</reference>
<evidence type="ECO:0000256" key="7">
    <source>
        <dbReference type="SAM" id="MobiDB-lite"/>
    </source>
</evidence>
<evidence type="ECO:0000313" key="11">
    <source>
        <dbReference type="Proteomes" id="UP000070558"/>
    </source>
</evidence>
<feature type="domain" description="Acyltransferase 3" evidence="9">
    <location>
        <begin position="47"/>
        <end position="382"/>
    </location>
</feature>
<keyword evidence="5 8" id="KW-1133">Transmembrane helix</keyword>
<dbReference type="Pfam" id="PF01757">
    <property type="entry name" value="Acyl_transf_3"/>
    <property type="match status" value="1"/>
</dbReference>
<feature type="compositionally biased region" description="Low complexity" evidence="7">
    <location>
        <begin position="10"/>
        <end position="20"/>
    </location>
</feature>
<feature type="transmembrane region" description="Helical" evidence="8">
    <location>
        <begin position="88"/>
        <end position="113"/>
    </location>
</feature>
<organism evidence="10 11">
    <name type="scientific">Gardnerella vaginalis</name>
    <dbReference type="NCBI Taxonomy" id="2702"/>
    <lineage>
        <taxon>Bacteria</taxon>
        <taxon>Bacillati</taxon>
        <taxon>Actinomycetota</taxon>
        <taxon>Actinomycetes</taxon>
        <taxon>Bifidobacteriales</taxon>
        <taxon>Bifidobacteriaceae</taxon>
        <taxon>Gardnerella</taxon>
    </lineage>
</organism>
<protein>
    <submittedName>
        <fullName evidence="10">Acyltransferase</fullName>
    </submittedName>
</protein>
<evidence type="ECO:0000256" key="3">
    <source>
        <dbReference type="ARBA" id="ARBA00022475"/>
    </source>
</evidence>
<feature type="transmembrane region" description="Helical" evidence="8">
    <location>
        <begin position="337"/>
        <end position="360"/>
    </location>
</feature>
<gene>
    <name evidence="10" type="ORF">HMPREF3216_00267</name>
</gene>
<comment type="caution">
    <text evidence="10">The sequence shown here is derived from an EMBL/GenBank/DDBJ whole genome shotgun (WGS) entry which is preliminary data.</text>
</comment>
<evidence type="ECO:0000259" key="9">
    <source>
        <dbReference type="Pfam" id="PF01757"/>
    </source>
</evidence>
<evidence type="ECO:0000256" key="5">
    <source>
        <dbReference type="ARBA" id="ARBA00022989"/>
    </source>
</evidence>
<feature type="transmembrane region" description="Helical" evidence="8">
    <location>
        <begin position="178"/>
        <end position="198"/>
    </location>
</feature>
<accession>A0A133NRK9</accession>
<feature type="transmembrane region" description="Helical" evidence="8">
    <location>
        <begin position="366"/>
        <end position="395"/>
    </location>
</feature>
<evidence type="ECO:0000256" key="8">
    <source>
        <dbReference type="SAM" id="Phobius"/>
    </source>
</evidence>
<evidence type="ECO:0000313" key="10">
    <source>
        <dbReference type="EMBL" id="KXA18929.1"/>
    </source>
</evidence>